<dbReference type="Proteomes" id="UP000447434">
    <property type="component" value="Chromosome 3"/>
</dbReference>
<name>A0A6A4QY13_LUPAL</name>
<organism evidence="1 2">
    <name type="scientific">Lupinus albus</name>
    <name type="common">White lupine</name>
    <name type="synonym">Lupinus termis</name>
    <dbReference type="NCBI Taxonomy" id="3870"/>
    <lineage>
        <taxon>Eukaryota</taxon>
        <taxon>Viridiplantae</taxon>
        <taxon>Streptophyta</taxon>
        <taxon>Embryophyta</taxon>
        <taxon>Tracheophyta</taxon>
        <taxon>Spermatophyta</taxon>
        <taxon>Magnoliopsida</taxon>
        <taxon>eudicotyledons</taxon>
        <taxon>Gunneridae</taxon>
        <taxon>Pentapetalae</taxon>
        <taxon>rosids</taxon>
        <taxon>fabids</taxon>
        <taxon>Fabales</taxon>
        <taxon>Fabaceae</taxon>
        <taxon>Papilionoideae</taxon>
        <taxon>50 kb inversion clade</taxon>
        <taxon>genistoids sensu lato</taxon>
        <taxon>core genistoids</taxon>
        <taxon>Genisteae</taxon>
        <taxon>Lupinus</taxon>
    </lineage>
</organism>
<accession>A0A6A4QY13</accession>
<proteinExistence type="predicted"/>
<evidence type="ECO:0000313" key="1">
    <source>
        <dbReference type="EMBL" id="KAE9617844.1"/>
    </source>
</evidence>
<comment type="caution">
    <text evidence="1">The sequence shown here is derived from an EMBL/GenBank/DDBJ whole genome shotgun (WGS) entry which is preliminary data.</text>
</comment>
<protein>
    <submittedName>
        <fullName evidence="1">Uncharacterized protein</fullName>
    </submittedName>
</protein>
<dbReference type="AlphaFoldDB" id="A0A6A4QY13"/>
<sequence length="49" mass="5434">MLFVDLPLTSSFSVAPLSSSKSNKKISFATMHFGSSCNFNLPLFYDDKL</sequence>
<evidence type="ECO:0000313" key="2">
    <source>
        <dbReference type="Proteomes" id="UP000447434"/>
    </source>
</evidence>
<reference evidence="2" key="1">
    <citation type="journal article" date="2020" name="Nat. Commun.">
        <title>Genome sequence of the cluster root forming white lupin.</title>
        <authorList>
            <person name="Hufnagel B."/>
            <person name="Marques A."/>
            <person name="Soriano A."/>
            <person name="Marques L."/>
            <person name="Divol F."/>
            <person name="Doumas P."/>
            <person name="Sallet E."/>
            <person name="Mancinotti D."/>
            <person name="Carrere S."/>
            <person name="Marande W."/>
            <person name="Arribat S."/>
            <person name="Keller J."/>
            <person name="Huneau C."/>
            <person name="Blein T."/>
            <person name="Aime D."/>
            <person name="Laguerre M."/>
            <person name="Taylor J."/>
            <person name="Schubert V."/>
            <person name="Nelson M."/>
            <person name="Geu-Flores F."/>
            <person name="Crespi M."/>
            <person name="Gallardo-Guerrero K."/>
            <person name="Delaux P.-M."/>
            <person name="Salse J."/>
            <person name="Berges H."/>
            <person name="Guyot R."/>
            <person name="Gouzy J."/>
            <person name="Peret B."/>
        </authorList>
    </citation>
    <scope>NUCLEOTIDE SEQUENCE [LARGE SCALE GENOMIC DNA]</scope>
    <source>
        <strain evidence="2">cv. Amiga</strain>
    </source>
</reference>
<gene>
    <name evidence="1" type="ORF">Lalb_Chr03g0039901</name>
</gene>
<dbReference type="EMBL" id="WOCE01000003">
    <property type="protein sequence ID" value="KAE9617844.1"/>
    <property type="molecule type" value="Genomic_DNA"/>
</dbReference>
<keyword evidence="2" id="KW-1185">Reference proteome</keyword>